<dbReference type="InParanoid" id="W2S6B6"/>
<dbReference type="HOGENOM" id="CLU_093520_0_1_1"/>
<dbReference type="EMBL" id="KB822718">
    <property type="protein sequence ID" value="ETN43573.1"/>
    <property type="molecule type" value="Genomic_DNA"/>
</dbReference>
<accession>W2S6B6</accession>
<feature type="compositionally biased region" description="Pro residues" evidence="1">
    <location>
        <begin position="12"/>
        <end position="22"/>
    </location>
</feature>
<dbReference type="GO" id="GO:0007005">
    <property type="term" value="P:mitochondrion organization"/>
    <property type="evidence" value="ECO:0007669"/>
    <property type="project" value="InterPro"/>
</dbReference>
<feature type="region of interest" description="Disordered" evidence="1">
    <location>
        <begin position="1"/>
        <end position="57"/>
    </location>
</feature>
<dbReference type="GeneID" id="19970071"/>
<evidence type="ECO:0008006" key="4">
    <source>
        <dbReference type="Google" id="ProtNLM"/>
    </source>
</evidence>
<dbReference type="Proteomes" id="UP000030752">
    <property type="component" value="Unassembled WGS sequence"/>
</dbReference>
<dbReference type="FunCoup" id="W2S6B6">
    <property type="interactions" value="220"/>
</dbReference>
<feature type="compositionally biased region" description="Low complexity" evidence="1">
    <location>
        <begin position="86"/>
        <end position="106"/>
    </location>
</feature>
<proteinExistence type="predicted"/>
<dbReference type="PANTHER" id="PTHR13523:SF2">
    <property type="entry name" value="COILED-COIL-HELIX-COILED-COIL-HELIX DOMAIN CONTAINING 2, ISOFORM A-RELATED"/>
    <property type="match status" value="1"/>
</dbReference>
<dbReference type="OrthoDB" id="1106148at2759"/>
<dbReference type="InterPro" id="IPR055304">
    <property type="entry name" value="CHCHD2/10-like"/>
</dbReference>
<gene>
    <name evidence="2" type="ORF">HMPREF1541_02732</name>
</gene>
<dbReference type="eggNOG" id="KOG4090">
    <property type="taxonomic scope" value="Eukaryota"/>
</dbReference>
<evidence type="ECO:0000313" key="3">
    <source>
        <dbReference type="Proteomes" id="UP000030752"/>
    </source>
</evidence>
<evidence type="ECO:0000256" key="1">
    <source>
        <dbReference type="SAM" id="MobiDB-lite"/>
    </source>
</evidence>
<dbReference type="RefSeq" id="XP_008715309.1">
    <property type="nucleotide sequence ID" value="XM_008717087.1"/>
</dbReference>
<dbReference type="VEuPathDB" id="FungiDB:HMPREF1541_02732"/>
<feature type="region of interest" description="Disordered" evidence="1">
    <location>
        <begin position="80"/>
        <end position="120"/>
    </location>
</feature>
<keyword evidence="3" id="KW-1185">Reference proteome</keyword>
<dbReference type="GO" id="GO:0005739">
    <property type="term" value="C:mitochondrion"/>
    <property type="evidence" value="ECO:0007669"/>
    <property type="project" value="TreeGrafter"/>
</dbReference>
<organism evidence="2 3">
    <name type="scientific">Cyphellophora europaea (strain CBS 101466)</name>
    <name type="common">Phialophora europaea</name>
    <dbReference type="NCBI Taxonomy" id="1220924"/>
    <lineage>
        <taxon>Eukaryota</taxon>
        <taxon>Fungi</taxon>
        <taxon>Dikarya</taxon>
        <taxon>Ascomycota</taxon>
        <taxon>Pezizomycotina</taxon>
        <taxon>Eurotiomycetes</taxon>
        <taxon>Chaetothyriomycetidae</taxon>
        <taxon>Chaetothyriales</taxon>
        <taxon>Cyphellophoraceae</taxon>
        <taxon>Cyphellophora</taxon>
    </lineage>
</organism>
<dbReference type="InterPro" id="IPR009069">
    <property type="entry name" value="Cys_alpha_HP_mot_SF"/>
</dbReference>
<evidence type="ECO:0000313" key="2">
    <source>
        <dbReference type="EMBL" id="ETN43573.1"/>
    </source>
</evidence>
<protein>
    <recommendedName>
        <fullName evidence="4">CHCH domain-containing protein</fullName>
    </recommendedName>
</protein>
<dbReference type="AlphaFoldDB" id="W2S6B6"/>
<dbReference type="PANTHER" id="PTHR13523">
    <property type="entry name" value="COILED-COIL-HELIX-COILED-COIL-HELIX DOMAIN CONTAINING 2/NUR77"/>
    <property type="match status" value="1"/>
</dbReference>
<dbReference type="GO" id="GO:0005634">
    <property type="term" value="C:nucleus"/>
    <property type="evidence" value="ECO:0007669"/>
    <property type="project" value="TreeGrafter"/>
</dbReference>
<feature type="compositionally biased region" description="Low complexity" evidence="1">
    <location>
        <begin position="1"/>
        <end position="11"/>
    </location>
</feature>
<feature type="compositionally biased region" description="Low complexity" evidence="1">
    <location>
        <begin position="23"/>
        <end position="57"/>
    </location>
</feature>
<dbReference type="STRING" id="1220924.W2S6B6"/>
<dbReference type="SUPFAM" id="SSF47072">
    <property type="entry name" value="Cysteine alpha-hairpin motif"/>
    <property type="match status" value="1"/>
</dbReference>
<sequence length="166" mass="17205">MPRSSRGSSPRAAPPRPAPAPARAPQQQQQRPMTTQTARPPAQQAPPAQAGQSPGLFGQMASTAAGVAVGSSIGHAIGGFFGGGSSQAASEQQQQYQQPAESYAQPGGAMDSGLYNSSSNANAASGPCAMNIKQYTDCMNQNQGDMNICGWYLDQLRACQQAAKQY</sequence>
<reference evidence="2 3" key="1">
    <citation type="submission" date="2013-03" db="EMBL/GenBank/DDBJ databases">
        <title>The Genome Sequence of Phialophora europaea CBS 101466.</title>
        <authorList>
            <consortium name="The Broad Institute Genomics Platform"/>
            <person name="Cuomo C."/>
            <person name="de Hoog S."/>
            <person name="Gorbushina A."/>
            <person name="Walker B."/>
            <person name="Young S.K."/>
            <person name="Zeng Q."/>
            <person name="Gargeya S."/>
            <person name="Fitzgerald M."/>
            <person name="Haas B."/>
            <person name="Abouelleil A."/>
            <person name="Allen A.W."/>
            <person name="Alvarado L."/>
            <person name="Arachchi H.M."/>
            <person name="Berlin A.M."/>
            <person name="Chapman S.B."/>
            <person name="Gainer-Dewar J."/>
            <person name="Goldberg J."/>
            <person name="Griggs A."/>
            <person name="Gujja S."/>
            <person name="Hansen M."/>
            <person name="Howarth C."/>
            <person name="Imamovic A."/>
            <person name="Ireland A."/>
            <person name="Larimer J."/>
            <person name="McCowan C."/>
            <person name="Murphy C."/>
            <person name="Pearson M."/>
            <person name="Poon T.W."/>
            <person name="Priest M."/>
            <person name="Roberts A."/>
            <person name="Saif S."/>
            <person name="Shea T."/>
            <person name="Sisk P."/>
            <person name="Sykes S."/>
            <person name="Wortman J."/>
            <person name="Nusbaum C."/>
            <person name="Birren B."/>
        </authorList>
    </citation>
    <scope>NUCLEOTIDE SEQUENCE [LARGE SCALE GENOMIC DNA]</scope>
    <source>
        <strain evidence="2 3">CBS 101466</strain>
    </source>
</reference>
<name>W2S6B6_CYPE1</name>